<comment type="caution">
    <text evidence="1">The sequence shown here is derived from an EMBL/GenBank/DDBJ whole genome shotgun (WGS) entry which is preliminary data.</text>
</comment>
<organism evidence="1 2">
    <name type="scientific">Rhodococcus rhodochrous</name>
    <dbReference type="NCBI Taxonomy" id="1829"/>
    <lineage>
        <taxon>Bacteria</taxon>
        <taxon>Bacillati</taxon>
        <taxon>Actinomycetota</taxon>
        <taxon>Actinomycetes</taxon>
        <taxon>Mycobacteriales</taxon>
        <taxon>Nocardiaceae</taxon>
        <taxon>Rhodococcus</taxon>
    </lineage>
</organism>
<accession>A0AAW4XP46</accession>
<dbReference type="Proteomes" id="UP001198630">
    <property type="component" value="Unassembled WGS sequence"/>
</dbReference>
<dbReference type="AlphaFoldDB" id="A0AAW4XP46"/>
<sequence length="59" mass="6691">MVASTNGHRYLIGWRRLRNDMRWLPVSCIERASATRVACSGYDVDEIGIPSVTERPVNN</sequence>
<evidence type="ECO:0000313" key="2">
    <source>
        <dbReference type="Proteomes" id="UP001198630"/>
    </source>
</evidence>
<evidence type="ECO:0000313" key="1">
    <source>
        <dbReference type="EMBL" id="MCD2114450.1"/>
    </source>
</evidence>
<dbReference type="EMBL" id="JAJNCO010000021">
    <property type="protein sequence ID" value="MCD2114450.1"/>
    <property type="molecule type" value="Genomic_DNA"/>
</dbReference>
<reference evidence="1" key="1">
    <citation type="submission" date="2021-11" db="EMBL/GenBank/DDBJ databases">
        <title>Development of a sustainable strategy for remediation of hydrocarbon-contaminated territories based on the waste exchange concept.</title>
        <authorList>
            <person name="Elkin A."/>
        </authorList>
    </citation>
    <scope>NUCLEOTIDE SEQUENCE</scope>
    <source>
        <strain evidence="1">IEGM 757</strain>
    </source>
</reference>
<gene>
    <name evidence="1" type="ORF">LQ384_25410</name>
</gene>
<proteinExistence type="predicted"/>
<name>A0AAW4XP46_RHORH</name>
<protein>
    <submittedName>
        <fullName evidence="1">Uncharacterized protein</fullName>
    </submittedName>
</protein>